<reference evidence="3 4" key="1">
    <citation type="submission" date="2020-07" db="EMBL/GenBank/DDBJ databases">
        <authorList>
            <person name="Sun Q."/>
        </authorList>
    </citation>
    <scope>NUCLEOTIDE SEQUENCE [LARGE SCALE GENOMIC DNA]</scope>
    <source>
        <strain evidence="3 4">MAH-1</strain>
    </source>
</reference>
<dbReference type="EMBL" id="JACBJI010000003">
    <property type="protein sequence ID" value="NYA70917.1"/>
    <property type="molecule type" value="Genomic_DNA"/>
</dbReference>
<dbReference type="Proteomes" id="UP000535020">
    <property type="component" value="Unassembled WGS sequence"/>
</dbReference>
<dbReference type="Pfam" id="PF00534">
    <property type="entry name" value="Glycos_transf_1"/>
    <property type="match status" value="1"/>
</dbReference>
<dbReference type="CDD" id="cd03801">
    <property type="entry name" value="GT4_PimA-like"/>
    <property type="match status" value="1"/>
</dbReference>
<keyword evidence="4" id="KW-1185">Reference proteome</keyword>
<dbReference type="SUPFAM" id="SSF53756">
    <property type="entry name" value="UDP-Glycosyltransferase/glycogen phosphorylase"/>
    <property type="match status" value="1"/>
</dbReference>
<evidence type="ECO:0000256" key="1">
    <source>
        <dbReference type="ARBA" id="ARBA00022679"/>
    </source>
</evidence>
<evidence type="ECO:0000259" key="2">
    <source>
        <dbReference type="Pfam" id="PF00534"/>
    </source>
</evidence>
<dbReference type="RefSeq" id="WP_176005731.1">
    <property type="nucleotide sequence ID" value="NZ_JABWMI010000010.1"/>
</dbReference>
<gene>
    <name evidence="3" type="ORF">HZF10_08305</name>
</gene>
<dbReference type="GO" id="GO:0009103">
    <property type="term" value="P:lipopolysaccharide biosynthetic process"/>
    <property type="evidence" value="ECO:0007669"/>
    <property type="project" value="TreeGrafter"/>
</dbReference>
<keyword evidence="1 3" id="KW-0808">Transferase</keyword>
<dbReference type="InterPro" id="IPR001296">
    <property type="entry name" value="Glyco_trans_1"/>
</dbReference>
<dbReference type="PANTHER" id="PTHR46401:SF2">
    <property type="entry name" value="GLYCOSYLTRANSFERASE WBBK-RELATED"/>
    <property type="match status" value="1"/>
</dbReference>
<dbReference type="PANTHER" id="PTHR46401">
    <property type="entry name" value="GLYCOSYLTRANSFERASE WBBK-RELATED"/>
    <property type="match status" value="1"/>
</dbReference>
<sequence>MSKVILISQFPLPFSGIGSWTTLYGNYFESGHRQIDHIICPEPEKRFDAIQYGIVKSGIFSKINEKMQYFRVGFVNKLESMISNDEKCVIQIIDSFHLAGHVHRMLQKKGIRHNCHIQFFYHGFAPFWRSGLTPDFYREIDEIVLLTNDSYKAHLNHYINFPFKVSVLYNGVDVNRFRPLSPEKKSELKSEFGVSGKKVFLWCSNNRPKKGLHVVLEAWKNIHREHKDAMLFVVGAEKANPESGVKYFGRIPNKELAKYYQVADCYLFPTLCQEGFGMSLVEALNCGCHCIASHQGGVPEVLQYGKLGKLIDRPNFASEWEKAISDYLTGKEPAITLEKPMYSMQDWNEGMDRIVLSAKQAIS</sequence>
<feature type="domain" description="Glycosyl transferase family 1" evidence="2">
    <location>
        <begin position="194"/>
        <end position="332"/>
    </location>
</feature>
<proteinExistence type="predicted"/>
<organism evidence="3 4">
    <name type="scientific">Flavobacterium agri</name>
    <dbReference type="NCBI Taxonomy" id="2743471"/>
    <lineage>
        <taxon>Bacteria</taxon>
        <taxon>Pseudomonadati</taxon>
        <taxon>Bacteroidota</taxon>
        <taxon>Flavobacteriia</taxon>
        <taxon>Flavobacteriales</taxon>
        <taxon>Flavobacteriaceae</taxon>
        <taxon>Flavobacterium</taxon>
    </lineage>
</organism>
<name>A0A7Y8Y1T0_9FLAO</name>
<dbReference type="GO" id="GO:0016757">
    <property type="term" value="F:glycosyltransferase activity"/>
    <property type="evidence" value="ECO:0007669"/>
    <property type="project" value="InterPro"/>
</dbReference>
<protein>
    <submittedName>
        <fullName evidence="3">Glycosyltransferase family 4 protein</fullName>
    </submittedName>
</protein>
<accession>A0A7Y8Y1T0</accession>
<evidence type="ECO:0000313" key="3">
    <source>
        <dbReference type="EMBL" id="NYA70917.1"/>
    </source>
</evidence>
<dbReference type="AlphaFoldDB" id="A0A7Y8Y1T0"/>
<comment type="caution">
    <text evidence="3">The sequence shown here is derived from an EMBL/GenBank/DDBJ whole genome shotgun (WGS) entry which is preliminary data.</text>
</comment>
<dbReference type="Gene3D" id="3.40.50.2000">
    <property type="entry name" value="Glycogen Phosphorylase B"/>
    <property type="match status" value="2"/>
</dbReference>
<evidence type="ECO:0000313" key="4">
    <source>
        <dbReference type="Proteomes" id="UP000535020"/>
    </source>
</evidence>